<evidence type="ECO:0000313" key="2">
    <source>
        <dbReference type="Proteomes" id="UP001066276"/>
    </source>
</evidence>
<keyword evidence="2" id="KW-1185">Reference proteome</keyword>
<dbReference type="EMBL" id="JANPWB010000005">
    <property type="protein sequence ID" value="KAJ1189213.1"/>
    <property type="molecule type" value="Genomic_DNA"/>
</dbReference>
<organism evidence="1 2">
    <name type="scientific">Pleurodeles waltl</name>
    <name type="common">Iberian ribbed newt</name>
    <dbReference type="NCBI Taxonomy" id="8319"/>
    <lineage>
        <taxon>Eukaryota</taxon>
        <taxon>Metazoa</taxon>
        <taxon>Chordata</taxon>
        <taxon>Craniata</taxon>
        <taxon>Vertebrata</taxon>
        <taxon>Euteleostomi</taxon>
        <taxon>Amphibia</taxon>
        <taxon>Batrachia</taxon>
        <taxon>Caudata</taxon>
        <taxon>Salamandroidea</taxon>
        <taxon>Salamandridae</taxon>
        <taxon>Pleurodelinae</taxon>
        <taxon>Pleurodeles</taxon>
    </lineage>
</organism>
<protein>
    <submittedName>
        <fullName evidence="1">Uncharacterized protein</fullName>
    </submittedName>
</protein>
<dbReference type="Proteomes" id="UP001066276">
    <property type="component" value="Chromosome 3_1"/>
</dbReference>
<evidence type="ECO:0000313" key="1">
    <source>
        <dbReference type="EMBL" id="KAJ1189213.1"/>
    </source>
</evidence>
<proteinExistence type="predicted"/>
<gene>
    <name evidence="1" type="ORF">NDU88_005963</name>
</gene>
<accession>A0AAV7UJM7</accession>
<comment type="caution">
    <text evidence="1">The sequence shown here is derived from an EMBL/GenBank/DDBJ whole genome shotgun (WGS) entry which is preliminary data.</text>
</comment>
<name>A0AAV7UJM7_PLEWA</name>
<reference evidence="1" key="1">
    <citation type="journal article" date="2022" name="bioRxiv">
        <title>Sequencing and chromosome-scale assembly of the giantPleurodeles waltlgenome.</title>
        <authorList>
            <person name="Brown T."/>
            <person name="Elewa A."/>
            <person name="Iarovenko S."/>
            <person name="Subramanian E."/>
            <person name="Araus A.J."/>
            <person name="Petzold A."/>
            <person name="Susuki M."/>
            <person name="Suzuki K.-i.T."/>
            <person name="Hayashi T."/>
            <person name="Toyoda A."/>
            <person name="Oliveira C."/>
            <person name="Osipova E."/>
            <person name="Leigh N.D."/>
            <person name="Simon A."/>
            <person name="Yun M.H."/>
        </authorList>
    </citation>
    <scope>NUCLEOTIDE SEQUENCE</scope>
    <source>
        <strain evidence="1">20211129_DDA</strain>
        <tissue evidence="1">Liver</tissue>
    </source>
</reference>
<sequence>MDPGFGASRSVSNEGHWCLYNLFSRCGPTANSDRMIHNATTDDKVALTPSDGCCFPPLTVSGVSLCAAYGAYPVALLHPCDPLQSLVRLMCLNMAVQELVQHSRRDNPGEAPAPPMCCGTG</sequence>
<dbReference type="AlphaFoldDB" id="A0AAV7UJM7"/>